<evidence type="ECO:0000256" key="2">
    <source>
        <dbReference type="HAMAP-Rule" id="MF_00612"/>
    </source>
</evidence>
<organism evidence="4 5">
    <name type="scientific">Candidatus Fukatsuia symbiotica</name>
    <dbReference type="NCBI Taxonomy" id="1878942"/>
    <lineage>
        <taxon>Bacteria</taxon>
        <taxon>Pseudomonadati</taxon>
        <taxon>Pseudomonadota</taxon>
        <taxon>Gammaproteobacteria</taxon>
        <taxon>Enterobacterales</taxon>
        <taxon>Yersiniaceae</taxon>
        <taxon>Candidatus Fukatsuia</taxon>
    </lineage>
</organism>
<dbReference type="NCBIfam" id="NF002449">
    <property type="entry name" value="PRK01617.1"/>
    <property type="match status" value="1"/>
</dbReference>
<evidence type="ECO:0000259" key="3">
    <source>
        <dbReference type="Pfam" id="PF17775"/>
    </source>
</evidence>
<dbReference type="InterPro" id="IPR004027">
    <property type="entry name" value="SEC_C_motif"/>
</dbReference>
<gene>
    <name evidence="4" type="ORF">CCS41_04770</name>
</gene>
<dbReference type="AlphaFoldDB" id="A0A2U8I476"/>
<reference evidence="4 5" key="1">
    <citation type="submission" date="2017-05" db="EMBL/GenBank/DDBJ databases">
        <title>Genome sequence of Candidatus Fukatsuia symbiotica and Candidatus Hamiltonella defensa from Acyrthosiphon pisum strain 5D.</title>
        <authorList>
            <person name="Patel V.A."/>
            <person name="Chevignon G."/>
            <person name="Russell J.A."/>
            <person name="Oliver K.M."/>
        </authorList>
    </citation>
    <scope>NUCLEOTIDE SEQUENCE [LARGE SCALE GENOMIC DNA]</scope>
    <source>
        <strain evidence="4 5">5D</strain>
    </source>
</reference>
<dbReference type="InterPro" id="IPR023006">
    <property type="entry name" value="YchJ-like"/>
</dbReference>
<feature type="domain" description="YchJ-like middle NTF2-like" evidence="3">
    <location>
        <begin position="30"/>
        <end position="127"/>
    </location>
</feature>
<dbReference type="Gene3D" id="3.10.450.50">
    <property type="match status" value="1"/>
</dbReference>
<dbReference type="OrthoDB" id="21421at2"/>
<evidence type="ECO:0000313" key="5">
    <source>
        <dbReference type="Proteomes" id="UP000261875"/>
    </source>
</evidence>
<name>A0A2U8I476_9GAMM</name>
<dbReference type="Pfam" id="PF02810">
    <property type="entry name" value="SEC-C"/>
    <property type="match status" value="1"/>
</dbReference>
<keyword evidence="5" id="KW-1185">Reference proteome</keyword>
<sequence length="133" mass="15485">MSELCPCGSILKYNVCCEPYVIGEKIASSPGILMRSRYSAYVKHNVDYLIISWHPDCHAEKFRTMLIQCDTEWHGLIVIKEMAGSHTDEGFVEFCAGFTDRNTTKTSMIYECSRFLRLKKRWYYIDGISKYSR</sequence>
<dbReference type="KEGG" id="fsm:CCS41_04770"/>
<evidence type="ECO:0000313" key="4">
    <source>
        <dbReference type="EMBL" id="AWK13942.1"/>
    </source>
</evidence>
<dbReference type="Pfam" id="PF17775">
    <property type="entry name" value="YchJ_M-like"/>
    <property type="match status" value="1"/>
</dbReference>
<protein>
    <recommendedName>
        <fullName evidence="2">UPF0225 protein CCS41_04770</fullName>
    </recommendedName>
</protein>
<proteinExistence type="inferred from homology"/>
<dbReference type="PANTHER" id="PTHR33747:SF1">
    <property type="entry name" value="ADENYLATE CYCLASE-ASSOCIATED CAP C-TERMINAL DOMAIN-CONTAINING PROTEIN"/>
    <property type="match status" value="1"/>
</dbReference>
<dbReference type="EMBL" id="CP021659">
    <property type="protein sequence ID" value="AWK13942.1"/>
    <property type="molecule type" value="Genomic_DNA"/>
</dbReference>
<dbReference type="RefSeq" id="WP_083429662.1">
    <property type="nucleotide sequence ID" value="NZ_CP021659.1"/>
</dbReference>
<comment type="similarity">
    <text evidence="1 2">Belongs to the UPF0225 family.</text>
</comment>
<dbReference type="SUPFAM" id="SSF54427">
    <property type="entry name" value="NTF2-like"/>
    <property type="match status" value="1"/>
</dbReference>
<evidence type="ECO:0000256" key="1">
    <source>
        <dbReference type="ARBA" id="ARBA00010839"/>
    </source>
</evidence>
<accession>A0A2U8I476</accession>
<dbReference type="InterPro" id="IPR048469">
    <property type="entry name" value="YchJ-like_M"/>
</dbReference>
<dbReference type="Proteomes" id="UP000261875">
    <property type="component" value="Chromosome"/>
</dbReference>
<dbReference type="HAMAP" id="MF_00612">
    <property type="entry name" value="UPF0225"/>
    <property type="match status" value="1"/>
</dbReference>
<dbReference type="InterPro" id="IPR032710">
    <property type="entry name" value="NTF2-like_dom_sf"/>
</dbReference>
<dbReference type="PANTHER" id="PTHR33747">
    <property type="entry name" value="UPF0225 PROTEIN SCO1677"/>
    <property type="match status" value="1"/>
</dbReference>